<dbReference type="EMBL" id="WBOB01000013">
    <property type="protein sequence ID" value="KAB1977233.1"/>
    <property type="molecule type" value="Genomic_DNA"/>
</dbReference>
<evidence type="ECO:0000313" key="2">
    <source>
        <dbReference type="Proteomes" id="UP000430323"/>
    </source>
</evidence>
<proteinExistence type="predicted"/>
<dbReference type="AlphaFoldDB" id="A0A6A1Z783"/>
<name>A0A6A1Z783_9LACO</name>
<evidence type="ECO:0000313" key="1">
    <source>
        <dbReference type="EMBL" id="KAB1977233.1"/>
    </source>
</evidence>
<accession>A0A6A1Z783</accession>
<gene>
    <name evidence="1" type="ORF">F8251_04030</name>
</gene>
<sequence length="102" mass="11816">MMVVYSNGMRYATSGKHPWVTTTWERAEKRRRQAFESDWKDFGSHEGVTRLNRAENDKKVKAQLRIIKRVKQKHPEFSNVKARLYARKHGLFAKASSGHSGG</sequence>
<organism evidence="1 2">
    <name type="scientific">Lactobacillus crispatus</name>
    <dbReference type="NCBI Taxonomy" id="47770"/>
    <lineage>
        <taxon>Bacteria</taxon>
        <taxon>Bacillati</taxon>
        <taxon>Bacillota</taxon>
        <taxon>Bacilli</taxon>
        <taxon>Lactobacillales</taxon>
        <taxon>Lactobacillaceae</taxon>
        <taxon>Lactobacillus</taxon>
    </lineage>
</organism>
<dbReference type="RefSeq" id="WP_151495292.1">
    <property type="nucleotide sequence ID" value="NZ_WBOB01000013.1"/>
</dbReference>
<dbReference type="Proteomes" id="UP000430323">
    <property type="component" value="Unassembled WGS sequence"/>
</dbReference>
<comment type="caution">
    <text evidence="1">The sequence shown here is derived from an EMBL/GenBank/DDBJ whole genome shotgun (WGS) entry which is preliminary data.</text>
</comment>
<reference evidence="1 2" key="1">
    <citation type="submission" date="2019-09" db="EMBL/GenBank/DDBJ databases">
        <title>Investigation of probiotic properties of different lactic acid bacteria.</title>
        <authorList>
            <person name="Jaomanjaka F."/>
            <person name="Blanc P."/>
        </authorList>
    </citation>
    <scope>NUCLEOTIDE SEQUENCE [LARGE SCALE GENOMIC DNA]</scope>
    <source>
        <strain evidence="1 2">BIO6272</strain>
    </source>
</reference>
<protein>
    <submittedName>
        <fullName evidence="1">Uncharacterized protein</fullName>
    </submittedName>
</protein>